<name>A0A139X0F5_9CYAN</name>
<protein>
    <submittedName>
        <fullName evidence="1">Uncharacterized protein</fullName>
    </submittedName>
</protein>
<evidence type="ECO:0000313" key="1">
    <source>
        <dbReference type="EMBL" id="KYC38168.1"/>
    </source>
</evidence>
<proteinExistence type="predicted"/>
<comment type="caution">
    <text evidence="1">The sequence shown here is derived from an EMBL/GenBank/DDBJ whole genome shotgun (WGS) entry which is preliminary data.</text>
</comment>
<dbReference type="OrthoDB" id="10008162at2"/>
<sequence length="70" mass="7794">MEIQTVLYIYSFPTYLREQPRVKIGKTSGSIAADRDLINNGVLNGTPQRMHSLPLERCKKAIELGGLYAG</sequence>
<dbReference type="EMBL" id="ANNX02000042">
    <property type="protein sequence ID" value="KYC38168.1"/>
    <property type="molecule type" value="Genomic_DNA"/>
</dbReference>
<dbReference type="STRING" id="128403.WA1_38140"/>
<organism evidence="1 2">
    <name type="scientific">Scytonema hofmannii PCC 7110</name>
    <dbReference type="NCBI Taxonomy" id="128403"/>
    <lineage>
        <taxon>Bacteria</taxon>
        <taxon>Bacillati</taxon>
        <taxon>Cyanobacteriota</taxon>
        <taxon>Cyanophyceae</taxon>
        <taxon>Nostocales</taxon>
        <taxon>Scytonemataceae</taxon>
        <taxon>Scytonema</taxon>
    </lineage>
</organism>
<evidence type="ECO:0000313" key="2">
    <source>
        <dbReference type="Proteomes" id="UP000076925"/>
    </source>
</evidence>
<dbReference type="AlphaFoldDB" id="A0A139X0F5"/>
<gene>
    <name evidence="1" type="ORF">WA1_38140</name>
</gene>
<dbReference type="RefSeq" id="WP_017748013.1">
    <property type="nucleotide sequence ID" value="NZ_KQ976354.1"/>
</dbReference>
<keyword evidence="2" id="KW-1185">Reference proteome</keyword>
<dbReference type="Proteomes" id="UP000076925">
    <property type="component" value="Unassembled WGS sequence"/>
</dbReference>
<reference evidence="1 2" key="1">
    <citation type="journal article" date="2013" name="Genome Biol. Evol.">
        <title>Genomes of Stigonematalean cyanobacteria (subsection V) and the evolution of oxygenic photosynthesis from prokaryotes to plastids.</title>
        <authorList>
            <person name="Dagan T."/>
            <person name="Roettger M."/>
            <person name="Stucken K."/>
            <person name="Landan G."/>
            <person name="Koch R."/>
            <person name="Major P."/>
            <person name="Gould S.B."/>
            <person name="Goremykin V.V."/>
            <person name="Rippka R."/>
            <person name="Tandeau de Marsac N."/>
            <person name="Gugger M."/>
            <person name="Lockhart P.J."/>
            <person name="Allen J.F."/>
            <person name="Brune I."/>
            <person name="Maus I."/>
            <person name="Puhler A."/>
            <person name="Martin W.F."/>
        </authorList>
    </citation>
    <scope>NUCLEOTIDE SEQUENCE [LARGE SCALE GENOMIC DNA]</scope>
    <source>
        <strain evidence="1 2">PCC 7110</strain>
    </source>
</reference>
<accession>A0A139X0F5</accession>